<evidence type="ECO:0000313" key="2">
    <source>
        <dbReference type="Proteomes" id="UP000594263"/>
    </source>
</evidence>
<protein>
    <submittedName>
        <fullName evidence="1">Uncharacterized protein</fullName>
    </submittedName>
</protein>
<name>A0A7N0ZY12_KALFE</name>
<dbReference type="OMA" id="NRHDSNE"/>
<dbReference type="Gramene" id="Kaladp0048s0104.1.v1.1">
    <property type="protein sequence ID" value="Kaladp0048s0104.1.v1.1.CDS.1"/>
    <property type="gene ID" value="Kaladp0048s0104.v1.1"/>
</dbReference>
<evidence type="ECO:0000313" key="1">
    <source>
        <dbReference type="EnsemblPlants" id="Kaladp0048s0104.1.v1.1.CDS.1"/>
    </source>
</evidence>
<dbReference type="Proteomes" id="UP000594263">
    <property type="component" value="Unplaced"/>
</dbReference>
<accession>A0A7N0ZY12</accession>
<reference evidence="1" key="1">
    <citation type="submission" date="2021-01" db="UniProtKB">
        <authorList>
            <consortium name="EnsemblPlants"/>
        </authorList>
    </citation>
    <scope>IDENTIFICATION</scope>
</reference>
<organism evidence="1 2">
    <name type="scientific">Kalanchoe fedtschenkoi</name>
    <name type="common">Lavender scallops</name>
    <name type="synonym">South American air plant</name>
    <dbReference type="NCBI Taxonomy" id="63787"/>
    <lineage>
        <taxon>Eukaryota</taxon>
        <taxon>Viridiplantae</taxon>
        <taxon>Streptophyta</taxon>
        <taxon>Embryophyta</taxon>
        <taxon>Tracheophyta</taxon>
        <taxon>Spermatophyta</taxon>
        <taxon>Magnoliopsida</taxon>
        <taxon>eudicotyledons</taxon>
        <taxon>Gunneridae</taxon>
        <taxon>Pentapetalae</taxon>
        <taxon>Saxifragales</taxon>
        <taxon>Crassulaceae</taxon>
        <taxon>Kalanchoe</taxon>
    </lineage>
</organism>
<dbReference type="EnsemblPlants" id="Kaladp0048s0104.1.v1.1">
    <property type="protein sequence ID" value="Kaladp0048s0104.1.v1.1.CDS.1"/>
    <property type="gene ID" value="Kaladp0048s0104.v1.1"/>
</dbReference>
<dbReference type="AlphaFoldDB" id="A0A7N0ZY12"/>
<sequence length="134" mass="14434">MSHSKQGKGSSSRRRSLCEQSMHMVVSIARLSALSLARVSLGSPSPASPSIAKVSVSRQPVVFPSSRSQMSPVSDSARVTYLAEPAGSEKSNCVDGLATEYIRRVRARNRLDSQEAAKMLQDVLPPPPAPFILR</sequence>
<keyword evidence="2" id="KW-1185">Reference proteome</keyword>
<proteinExistence type="predicted"/>